<accession>A0ABT0HNQ4</accession>
<dbReference type="RefSeq" id="WP_248478442.1">
    <property type="nucleotide sequence ID" value="NZ_JALPRF010000003.1"/>
</dbReference>
<protein>
    <submittedName>
        <fullName evidence="4">T9SS type A sorting domain-containing protein</fullName>
    </submittedName>
</protein>
<name>A0ABT0HNQ4_9BACT</name>
<evidence type="ECO:0000256" key="1">
    <source>
        <dbReference type="SAM" id="MobiDB-lite"/>
    </source>
</evidence>
<comment type="caution">
    <text evidence="4">The sequence shown here is derived from an EMBL/GenBank/DDBJ whole genome shotgun (WGS) entry which is preliminary data.</text>
</comment>
<feature type="signal peptide" evidence="2">
    <location>
        <begin position="1"/>
        <end position="22"/>
    </location>
</feature>
<reference evidence="4 5" key="1">
    <citation type="submission" date="2022-04" db="EMBL/GenBank/DDBJ databases">
        <title>Spirosoma sp. strain RP8 genome sequencing and assembly.</title>
        <authorList>
            <person name="Jung Y."/>
        </authorList>
    </citation>
    <scope>NUCLEOTIDE SEQUENCE [LARGE SCALE GENOMIC DNA]</scope>
    <source>
        <strain evidence="4 5">RP8</strain>
    </source>
</reference>
<evidence type="ECO:0000259" key="3">
    <source>
        <dbReference type="Pfam" id="PF18962"/>
    </source>
</evidence>
<dbReference type="EMBL" id="JALPRF010000003">
    <property type="protein sequence ID" value="MCK8493813.1"/>
    <property type="molecule type" value="Genomic_DNA"/>
</dbReference>
<feature type="chain" id="PRO_5046231052" evidence="2">
    <location>
        <begin position="23"/>
        <end position="423"/>
    </location>
</feature>
<evidence type="ECO:0000313" key="4">
    <source>
        <dbReference type="EMBL" id="MCK8493813.1"/>
    </source>
</evidence>
<dbReference type="Pfam" id="PF18962">
    <property type="entry name" value="Por_Secre_tail"/>
    <property type="match status" value="1"/>
</dbReference>
<evidence type="ECO:0000256" key="2">
    <source>
        <dbReference type="SAM" id="SignalP"/>
    </source>
</evidence>
<dbReference type="InterPro" id="IPR026444">
    <property type="entry name" value="Secre_tail"/>
</dbReference>
<keyword evidence="5" id="KW-1185">Reference proteome</keyword>
<proteinExistence type="predicted"/>
<keyword evidence="2" id="KW-0732">Signal</keyword>
<feature type="compositionally biased region" description="Polar residues" evidence="1">
    <location>
        <begin position="33"/>
        <end position="47"/>
    </location>
</feature>
<organism evidence="4 5">
    <name type="scientific">Spirosoma liriopis</name>
    <dbReference type="NCBI Taxonomy" id="2937440"/>
    <lineage>
        <taxon>Bacteria</taxon>
        <taxon>Pseudomonadati</taxon>
        <taxon>Bacteroidota</taxon>
        <taxon>Cytophagia</taxon>
        <taxon>Cytophagales</taxon>
        <taxon>Cytophagaceae</taxon>
        <taxon>Spirosoma</taxon>
    </lineage>
</organism>
<feature type="domain" description="Secretion system C-terminal sorting" evidence="3">
    <location>
        <begin position="352"/>
        <end position="417"/>
    </location>
</feature>
<gene>
    <name evidence="4" type="ORF">M0L20_18245</name>
</gene>
<sequence length="423" mass="43796">MNNLFLSTCLISLALTAFSVSAQNAINNASLLPATSDNSGSARQTGTEVLHSSPGEGVQFETRGTFEHLGQFYVAQDGLWNQPAAEGKATNSTDYFGYAPPGIGSGLAYQGRGILGASASHGGSGAGRPNFEAIQLNSTGIFPLAGGMYVATLLAFNGNGPGLSSVITTPNCSSPQSAANAVIFAPTASVSGANGSNYIDGYASVEGVTIPFTLPLGDAAGDKSAYHPLTINSAPAGAITARYVHQTPYQQAARVQGIDWISPIGSWRISAPSATSVTVYTPALEQPVIAGANLHLLGWTGSQWIDLSETSATASAWGSGWAVTGSLVEGITDLAVGLVGQTELVEAPELRLWPNPTKGVLNVELTSQEPVNAIHILDLKGRRLFGPSVPGSVVNTSPLPVGNYVLEVQTSQGRSLRRRFVKQ</sequence>
<feature type="region of interest" description="Disordered" evidence="1">
    <location>
        <begin position="33"/>
        <end position="55"/>
    </location>
</feature>
<dbReference type="NCBIfam" id="TIGR04183">
    <property type="entry name" value="Por_Secre_tail"/>
    <property type="match status" value="1"/>
</dbReference>
<evidence type="ECO:0000313" key="5">
    <source>
        <dbReference type="Proteomes" id="UP001202180"/>
    </source>
</evidence>
<dbReference type="Proteomes" id="UP001202180">
    <property type="component" value="Unassembled WGS sequence"/>
</dbReference>